<organism evidence="13 14">
    <name type="scientific">Plakobranchus ocellatus</name>
    <dbReference type="NCBI Taxonomy" id="259542"/>
    <lineage>
        <taxon>Eukaryota</taxon>
        <taxon>Metazoa</taxon>
        <taxon>Spiralia</taxon>
        <taxon>Lophotrochozoa</taxon>
        <taxon>Mollusca</taxon>
        <taxon>Gastropoda</taxon>
        <taxon>Heterobranchia</taxon>
        <taxon>Euthyneura</taxon>
        <taxon>Panpulmonata</taxon>
        <taxon>Sacoglossa</taxon>
        <taxon>Placobranchoidea</taxon>
        <taxon>Plakobranchidae</taxon>
        <taxon>Plakobranchus</taxon>
    </lineage>
</organism>
<dbReference type="AlphaFoldDB" id="A0AAV4DSU1"/>
<dbReference type="Pfam" id="PF00001">
    <property type="entry name" value="7tm_1"/>
    <property type="match status" value="1"/>
</dbReference>
<evidence type="ECO:0000256" key="3">
    <source>
        <dbReference type="ARBA" id="ARBA00022692"/>
    </source>
</evidence>
<feature type="transmembrane region" description="Helical" evidence="11">
    <location>
        <begin position="170"/>
        <end position="192"/>
    </location>
</feature>
<feature type="transmembrane region" description="Helical" evidence="11">
    <location>
        <begin position="48"/>
        <end position="71"/>
    </location>
</feature>
<evidence type="ECO:0000256" key="4">
    <source>
        <dbReference type="ARBA" id="ARBA00022989"/>
    </source>
</evidence>
<dbReference type="PROSITE" id="PS00237">
    <property type="entry name" value="G_PROTEIN_RECEP_F1_1"/>
    <property type="match status" value="1"/>
</dbReference>
<keyword evidence="6 11" id="KW-0472">Membrane</keyword>
<dbReference type="InterPro" id="IPR000276">
    <property type="entry name" value="GPCR_Rhodpsn"/>
</dbReference>
<dbReference type="Proteomes" id="UP000735302">
    <property type="component" value="Unassembled WGS sequence"/>
</dbReference>
<evidence type="ECO:0000256" key="1">
    <source>
        <dbReference type="ARBA" id="ARBA00004651"/>
    </source>
</evidence>
<evidence type="ECO:0000256" key="7">
    <source>
        <dbReference type="ARBA" id="ARBA00023170"/>
    </source>
</evidence>
<sequence length="522" mass="58607">MDASVEQTPVNQGNPSNTTHADLEMESTVYGVSESRACTEEDLAFPDILSYFIILVGVALVFENLLLIYVIGRTRSLHSITNILVASMGITDVLVGAQCSIMGLISLPNGLRSWLNFSPSDVHVFDSVMISLSTSLVSVSILHVSLLAVDRYLFILWPFHYTRRVTRSRVLLTAGGIWMLGLGYVLFLTIQFQNEKYRTICIISHTPVAYTYWPFIVTYFLCLIVVLASTFGITKIALNHRRRGKMRRLAQATAMNRRSDTNKDSVNEFYHNSRRGNDKATVNVQNENGGLCGVYQNKDPVKTSIVSMILESSLNKVATDLQFSSFVRSEYGAMFDIVQCGDCSIHRDFVKTETLANVCEETNVQNISPQANIACYTEGFDAAITIEPHHPKKIRNENGSGKNFIQTITGVRNAHRMSELSPIEPNNNNNKESGGLFQKKNMKIIKFITVIFGSFFICTFPFMLLILIVKIMDIPLISDNKTELLQFPIVLNSGMNFLIITHMNKDFRAALAQRLSCRRVFV</sequence>
<evidence type="ECO:0000259" key="12">
    <source>
        <dbReference type="PROSITE" id="PS50262"/>
    </source>
</evidence>
<dbReference type="PROSITE" id="PS50262">
    <property type="entry name" value="G_PROTEIN_RECEP_F1_2"/>
    <property type="match status" value="1"/>
</dbReference>
<keyword evidence="8 9" id="KW-0807">Transducer</keyword>
<evidence type="ECO:0000256" key="6">
    <source>
        <dbReference type="ARBA" id="ARBA00023136"/>
    </source>
</evidence>
<feature type="transmembrane region" description="Helical" evidence="11">
    <location>
        <begin position="212"/>
        <end position="238"/>
    </location>
</feature>
<proteinExistence type="inferred from homology"/>
<evidence type="ECO:0000256" key="11">
    <source>
        <dbReference type="SAM" id="Phobius"/>
    </source>
</evidence>
<dbReference type="GO" id="GO:0004930">
    <property type="term" value="F:G protein-coupled receptor activity"/>
    <property type="evidence" value="ECO:0007669"/>
    <property type="project" value="UniProtKB-KW"/>
</dbReference>
<keyword evidence="5 9" id="KW-0297">G-protein coupled receptor</keyword>
<dbReference type="PRINTS" id="PR00237">
    <property type="entry name" value="GPCRRHODOPSN"/>
</dbReference>
<comment type="subcellular location">
    <subcellularLocation>
        <location evidence="1">Cell membrane</location>
        <topology evidence="1">Multi-pass membrane protein</topology>
    </subcellularLocation>
</comment>
<evidence type="ECO:0000313" key="14">
    <source>
        <dbReference type="Proteomes" id="UP000735302"/>
    </source>
</evidence>
<dbReference type="SUPFAM" id="SSF81321">
    <property type="entry name" value="Family A G protein-coupled receptor-like"/>
    <property type="match status" value="1"/>
</dbReference>
<gene>
    <name evidence="13" type="ORF">PoB_007365600</name>
</gene>
<evidence type="ECO:0000313" key="13">
    <source>
        <dbReference type="EMBL" id="GFO47151.1"/>
    </source>
</evidence>
<keyword evidence="2" id="KW-1003">Cell membrane</keyword>
<keyword evidence="14" id="KW-1185">Reference proteome</keyword>
<dbReference type="PANTHER" id="PTHR24248">
    <property type="entry name" value="ADRENERGIC RECEPTOR-RELATED G-PROTEIN COUPLED RECEPTOR"/>
    <property type="match status" value="1"/>
</dbReference>
<keyword evidence="3 9" id="KW-0812">Transmembrane</keyword>
<evidence type="ECO:0000256" key="2">
    <source>
        <dbReference type="ARBA" id="ARBA00022475"/>
    </source>
</evidence>
<feature type="region of interest" description="Disordered" evidence="10">
    <location>
        <begin position="1"/>
        <end position="20"/>
    </location>
</feature>
<reference evidence="13 14" key="1">
    <citation type="journal article" date="2021" name="Elife">
        <title>Chloroplast acquisition without the gene transfer in kleptoplastic sea slugs, Plakobranchus ocellatus.</title>
        <authorList>
            <person name="Maeda T."/>
            <person name="Takahashi S."/>
            <person name="Yoshida T."/>
            <person name="Shimamura S."/>
            <person name="Takaki Y."/>
            <person name="Nagai Y."/>
            <person name="Toyoda A."/>
            <person name="Suzuki Y."/>
            <person name="Arimoto A."/>
            <person name="Ishii H."/>
            <person name="Satoh N."/>
            <person name="Nishiyama T."/>
            <person name="Hasebe M."/>
            <person name="Maruyama T."/>
            <person name="Minagawa J."/>
            <person name="Obokata J."/>
            <person name="Shigenobu S."/>
        </authorList>
    </citation>
    <scope>NUCLEOTIDE SEQUENCE [LARGE SCALE GENOMIC DNA]</scope>
</reference>
<feature type="transmembrane region" description="Helical" evidence="11">
    <location>
        <begin position="83"/>
        <end position="107"/>
    </location>
</feature>
<feature type="transmembrane region" description="Helical" evidence="11">
    <location>
        <begin position="484"/>
        <end position="504"/>
    </location>
</feature>
<dbReference type="GO" id="GO:0005886">
    <property type="term" value="C:plasma membrane"/>
    <property type="evidence" value="ECO:0007669"/>
    <property type="project" value="UniProtKB-SubCell"/>
</dbReference>
<dbReference type="CDD" id="cd00637">
    <property type="entry name" value="7tm_classA_rhodopsin-like"/>
    <property type="match status" value="1"/>
</dbReference>
<accession>A0AAV4DSU1</accession>
<evidence type="ECO:0000256" key="8">
    <source>
        <dbReference type="ARBA" id="ARBA00023224"/>
    </source>
</evidence>
<name>A0AAV4DSU1_9GAST</name>
<keyword evidence="4 11" id="KW-1133">Transmembrane helix</keyword>
<protein>
    <submittedName>
        <fullName evidence="13">D(3) dopamine receptor</fullName>
    </submittedName>
</protein>
<dbReference type="Gene3D" id="1.20.1070.10">
    <property type="entry name" value="Rhodopsin 7-helix transmembrane proteins"/>
    <property type="match status" value="2"/>
</dbReference>
<dbReference type="InterPro" id="IPR017452">
    <property type="entry name" value="GPCR_Rhodpsn_7TM"/>
</dbReference>
<keyword evidence="7 9" id="KW-0675">Receptor</keyword>
<evidence type="ECO:0000256" key="10">
    <source>
        <dbReference type="SAM" id="MobiDB-lite"/>
    </source>
</evidence>
<evidence type="ECO:0000256" key="9">
    <source>
        <dbReference type="RuleBase" id="RU000688"/>
    </source>
</evidence>
<comment type="caution">
    <text evidence="13">The sequence shown here is derived from an EMBL/GenBank/DDBJ whole genome shotgun (WGS) entry which is preliminary data.</text>
</comment>
<evidence type="ECO:0000256" key="5">
    <source>
        <dbReference type="ARBA" id="ARBA00023040"/>
    </source>
</evidence>
<dbReference type="SMART" id="SM01381">
    <property type="entry name" value="7TM_GPCR_Srsx"/>
    <property type="match status" value="1"/>
</dbReference>
<feature type="domain" description="G-protein coupled receptors family 1 profile" evidence="12">
    <location>
        <begin position="63"/>
        <end position="500"/>
    </location>
</feature>
<feature type="transmembrane region" description="Helical" evidence="11">
    <location>
        <begin position="127"/>
        <end position="149"/>
    </location>
</feature>
<dbReference type="EMBL" id="BLXT01008250">
    <property type="protein sequence ID" value="GFO47151.1"/>
    <property type="molecule type" value="Genomic_DNA"/>
</dbReference>
<feature type="transmembrane region" description="Helical" evidence="11">
    <location>
        <begin position="447"/>
        <end position="472"/>
    </location>
</feature>
<comment type="similarity">
    <text evidence="9">Belongs to the G-protein coupled receptor 1 family.</text>
</comment>